<dbReference type="GO" id="GO:0032991">
    <property type="term" value="C:protein-containing complex"/>
    <property type="evidence" value="ECO:0007669"/>
    <property type="project" value="TreeGrafter"/>
</dbReference>
<gene>
    <name evidence="2" type="ORF">PHISCL_07831</name>
</gene>
<accession>A0A3A2Z9N9</accession>
<dbReference type="InterPro" id="IPR029063">
    <property type="entry name" value="SAM-dependent_MTases_sf"/>
</dbReference>
<proteinExistence type="predicted"/>
<organism evidence="2 3">
    <name type="scientific">Aspergillus sclerotialis</name>
    <dbReference type="NCBI Taxonomy" id="2070753"/>
    <lineage>
        <taxon>Eukaryota</taxon>
        <taxon>Fungi</taxon>
        <taxon>Dikarya</taxon>
        <taxon>Ascomycota</taxon>
        <taxon>Pezizomycotina</taxon>
        <taxon>Eurotiomycetes</taxon>
        <taxon>Eurotiomycetidae</taxon>
        <taxon>Eurotiales</taxon>
        <taxon>Aspergillaceae</taxon>
        <taxon>Aspergillus</taxon>
        <taxon>Aspergillus subgen. Polypaecilum</taxon>
    </lineage>
</organism>
<sequence length="315" mass="34778">MDTLSSIAEEIHDPDEESFFIFSSPIPTSNLGFIDSHAPFLDISIHDNDYSIIQSQGLLSSKREGGTTGAVLWKITPLLSTWLSSASNPLRTNFLSPSSAVVELGCGISSLLALSLGPLVGKYIATDQEYVKRLFRENLLGNLSTAYKNPNKKGKAQRKGKTGSSSPSPSPSPSRAAARATESSSEIKAENIAFTQLDWELNDALALNECVDDRNGFDMLVSCDCIYNEALAAPFVRTCADICRLRSRSAEREGRPTVCVIAQQLRMPDVFETWLREAMKEFRVWRVFDEVLGDDLKLGTGYVVHLLMLKEESMR</sequence>
<evidence type="ECO:0008006" key="4">
    <source>
        <dbReference type="Google" id="ProtNLM"/>
    </source>
</evidence>
<feature type="compositionally biased region" description="Basic residues" evidence="1">
    <location>
        <begin position="150"/>
        <end position="161"/>
    </location>
</feature>
<dbReference type="InterPro" id="IPR019410">
    <property type="entry name" value="Methyltransf_16"/>
</dbReference>
<reference evidence="3" key="1">
    <citation type="submission" date="2017-02" db="EMBL/GenBank/DDBJ databases">
        <authorList>
            <person name="Tafer H."/>
            <person name="Lopandic K."/>
        </authorList>
    </citation>
    <scope>NUCLEOTIDE SEQUENCE [LARGE SCALE GENOMIC DNA]</scope>
    <source>
        <strain evidence="3">CBS 366.77</strain>
    </source>
</reference>
<dbReference type="OrthoDB" id="2529286at2759"/>
<dbReference type="PANTHER" id="PTHR14614:SF109">
    <property type="entry name" value="RIBOSOMAL LYSINE N-METHYLTRANSFERASE 5"/>
    <property type="match status" value="1"/>
</dbReference>
<dbReference type="STRING" id="2070753.A0A3A2Z9N9"/>
<protein>
    <recommendedName>
        <fullName evidence="4">Diaminohydroxyphosphoribosylamino-pyrimidine deaminase</fullName>
    </recommendedName>
</protein>
<dbReference type="Gene3D" id="3.40.50.150">
    <property type="entry name" value="Vaccinia Virus protein VP39"/>
    <property type="match status" value="1"/>
</dbReference>
<evidence type="ECO:0000313" key="2">
    <source>
        <dbReference type="EMBL" id="RJE19838.1"/>
    </source>
</evidence>
<feature type="region of interest" description="Disordered" evidence="1">
    <location>
        <begin position="146"/>
        <end position="181"/>
    </location>
</feature>
<dbReference type="Proteomes" id="UP000266188">
    <property type="component" value="Unassembled WGS sequence"/>
</dbReference>
<evidence type="ECO:0000313" key="3">
    <source>
        <dbReference type="Proteomes" id="UP000266188"/>
    </source>
</evidence>
<dbReference type="GO" id="GO:0008757">
    <property type="term" value="F:S-adenosylmethionine-dependent methyltransferase activity"/>
    <property type="evidence" value="ECO:0007669"/>
    <property type="project" value="UniProtKB-ARBA"/>
</dbReference>
<name>A0A3A2Z9N9_9EURO</name>
<dbReference type="AlphaFoldDB" id="A0A3A2Z9N9"/>
<dbReference type="PANTHER" id="PTHR14614">
    <property type="entry name" value="HEPATOCELLULAR CARCINOMA-ASSOCIATED ANTIGEN"/>
    <property type="match status" value="1"/>
</dbReference>
<evidence type="ECO:0000256" key="1">
    <source>
        <dbReference type="SAM" id="MobiDB-lite"/>
    </source>
</evidence>
<comment type="caution">
    <text evidence="2">The sequence shown here is derived from an EMBL/GenBank/DDBJ whole genome shotgun (WGS) entry which is preliminary data.</text>
</comment>
<dbReference type="GO" id="GO:0005829">
    <property type="term" value="C:cytosol"/>
    <property type="evidence" value="ECO:0007669"/>
    <property type="project" value="TreeGrafter"/>
</dbReference>
<keyword evidence="3" id="KW-1185">Reference proteome</keyword>
<dbReference type="EMBL" id="MVGC01000365">
    <property type="protein sequence ID" value="RJE19838.1"/>
    <property type="molecule type" value="Genomic_DNA"/>
</dbReference>